<dbReference type="Gene3D" id="3.30.160.60">
    <property type="entry name" value="Classic Zinc Finger"/>
    <property type="match status" value="1"/>
</dbReference>
<dbReference type="EMBL" id="JANTQA010000072">
    <property type="protein sequence ID" value="KAJ3424370.1"/>
    <property type="molecule type" value="Genomic_DNA"/>
</dbReference>
<keyword evidence="1" id="KW-0862">Zinc</keyword>
<proteinExistence type="predicted"/>
<evidence type="ECO:0000256" key="2">
    <source>
        <dbReference type="SAM" id="MobiDB-lite"/>
    </source>
</evidence>
<evidence type="ECO:0000313" key="5">
    <source>
        <dbReference type="Proteomes" id="UP001146793"/>
    </source>
</evidence>
<dbReference type="GO" id="GO:0008270">
    <property type="term" value="F:zinc ion binding"/>
    <property type="evidence" value="ECO:0007669"/>
    <property type="project" value="UniProtKB-KW"/>
</dbReference>
<gene>
    <name evidence="4" type="ORF">M0812_29090</name>
</gene>
<feature type="region of interest" description="Disordered" evidence="2">
    <location>
        <begin position="502"/>
        <end position="536"/>
    </location>
</feature>
<evidence type="ECO:0000313" key="4">
    <source>
        <dbReference type="EMBL" id="KAJ3424370.1"/>
    </source>
</evidence>
<keyword evidence="1" id="KW-0479">Metal-binding</keyword>
<reference evidence="4" key="1">
    <citation type="submission" date="2022-08" db="EMBL/GenBank/DDBJ databases">
        <title>Novel sulphate-reducing endosymbionts in the free-living metamonad Anaeramoeba.</title>
        <authorList>
            <person name="Jerlstrom-Hultqvist J."/>
            <person name="Cepicka I."/>
            <person name="Gallot-Lavallee L."/>
            <person name="Salas-Leiva D."/>
            <person name="Curtis B.A."/>
            <person name="Zahonova K."/>
            <person name="Pipaliya S."/>
            <person name="Dacks J."/>
            <person name="Roger A.J."/>
        </authorList>
    </citation>
    <scope>NUCLEOTIDE SEQUENCE</scope>
    <source>
        <strain evidence="4">Busselton2</strain>
    </source>
</reference>
<evidence type="ECO:0000259" key="3">
    <source>
        <dbReference type="PROSITE" id="PS50119"/>
    </source>
</evidence>
<dbReference type="PROSITE" id="PS50119">
    <property type="entry name" value="ZF_BBOX"/>
    <property type="match status" value="1"/>
</dbReference>
<comment type="caution">
    <text evidence="4">The sequence shown here is derived from an EMBL/GenBank/DDBJ whole genome shotgun (WGS) entry which is preliminary data.</text>
</comment>
<feature type="domain" description="B box-type" evidence="3">
    <location>
        <begin position="9"/>
        <end position="56"/>
    </location>
</feature>
<evidence type="ECO:0000256" key="1">
    <source>
        <dbReference type="PROSITE-ProRule" id="PRU00024"/>
    </source>
</evidence>
<dbReference type="AlphaFoldDB" id="A0AAV7Y687"/>
<dbReference type="SUPFAM" id="SSF57845">
    <property type="entry name" value="B-box zinc-binding domain"/>
    <property type="match status" value="1"/>
</dbReference>
<accession>A0AAV7Y687</accession>
<organism evidence="4 5">
    <name type="scientific">Anaeramoeba flamelloides</name>
    <dbReference type="NCBI Taxonomy" id="1746091"/>
    <lineage>
        <taxon>Eukaryota</taxon>
        <taxon>Metamonada</taxon>
        <taxon>Anaeramoebidae</taxon>
        <taxon>Anaeramoeba</taxon>
    </lineage>
</organism>
<name>A0AAV7Y687_9EUKA</name>
<keyword evidence="1" id="KW-0863">Zinc-finger</keyword>
<protein>
    <recommendedName>
        <fullName evidence="3">B box-type domain-containing protein</fullName>
    </recommendedName>
</protein>
<dbReference type="InterPro" id="IPR000315">
    <property type="entry name" value="Znf_B-box"/>
</dbReference>
<dbReference type="CDD" id="cd19757">
    <property type="entry name" value="Bbox1"/>
    <property type="match status" value="1"/>
</dbReference>
<sequence length="891" mass="106472">MSKETNKKQIQMKCDKCLKNIACFRCLTCSSLFCSSCDQSVHLSTKEKSAHIRVKFSDQQQDSCEKKKTNDDKKTRCGNICLLHGKELNLYCIEHQCLICISCISSMCSLHTKKIVTLKEISNQLFSYEKIFKEQYKISKLYQNEMKKKKSLSIQSQKLLNSEKEKMNTIISNFQLLNNNFEQNKEILIQQINVEFHHRKESLNKKIKEKKEDLKKINKLKNYLIKIEKNNKKKNWIKQIYYIKKYQKKKNYQINLNKKMFLTDRNLSIPLEFNKQLKINNHLQNILQIKRSDRFDFNKTEIITYPEKKKIGKIIKIILYFFNKENLPVNTNSKDKILIYMKLPDGTIKNCKIFVDYNSQIISYENLISQNFRPRIVFYFLPTLIGKYQIIKYVVNHDPINLENFYFEVIKKKRSNDNNDNNLINNLKKTTIDNNNNNNNKEKLEELTKNNINDIEIEKEVENSQIFNNLINNNKHFLYLNKNQQSNKKVNENIVEYSEELDNVKEKERESGMETGKGKETETEKETEKEMEKESQNYKLMKKKKKKEKELKKEKINISNEEKLTLTEKIDESIINEKSEGDQSRKIITMDCAYQVRRGNVFVYLKKRLILNIQQRTLKIVSLNSKNEIIEIFINKKIQLFYHKVHKSFLQIMVSKNEIHNIAFNSIENKDKISSAIIIMIFKNTRKFKVELYDYKIKEKIPGKIYVENIGFKIVSSRNADETLKYSYFETTLTSTMGEEFRLTLKQLYHQLIFYCNSEFQKFIIINIWFHRKHKILNQIQKKKNHTLMNKLKQFSKLKIFLAKINFSTFDLFKKGFIVKLVYKNQFLKILQYSNSNQNLNFPLIININEIFFYHHFENLHLSLVLFNKNYIDLLFLSREDKENFLSALSN</sequence>
<dbReference type="Proteomes" id="UP001146793">
    <property type="component" value="Unassembled WGS sequence"/>
</dbReference>